<dbReference type="GO" id="GO:0005886">
    <property type="term" value="C:plasma membrane"/>
    <property type="evidence" value="ECO:0007669"/>
    <property type="project" value="TreeGrafter"/>
</dbReference>
<dbReference type="SMART" id="SM00760">
    <property type="entry name" value="Bac_DnaA_C"/>
    <property type="match status" value="1"/>
</dbReference>
<dbReference type="Gene3D" id="1.10.8.60">
    <property type="match status" value="1"/>
</dbReference>
<comment type="domain">
    <text evidence="8">Domain I is involved in oligomerization and binding regulators, domain II is flexibile and of varying length in different bacteria, domain III forms the AAA+ region, while domain IV binds dsDNA.</text>
</comment>
<dbReference type="InterPro" id="IPR001957">
    <property type="entry name" value="Chromosome_initiator_DnaA"/>
</dbReference>
<evidence type="ECO:0000259" key="13">
    <source>
        <dbReference type="SMART" id="SM00760"/>
    </source>
</evidence>
<dbReference type="PRINTS" id="PR00051">
    <property type="entry name" value="DNAA"/>
</dbReference>
<keyword evidence="2 8" id="KW-0963">Cytoplasm</keyword>
<keyword evidence="7 8" id="KW-0238">DNA-binding</keyword>
<dbReference type="GO" id="GO:0005737">
    <property type="term" value="C:cytoplasm"/>
    <property type="evidence" value="ECO:0007669"/>
    <property type="project" value="UniProtKB-SubCell"/>
</dbReference>
<evidence type="ECO:0000256" key="1">
    <source>
        <dbReference type="ARBA" id="ARBA00006583"/>
    </source>
</evidence>
<gene>
    <name evidence="8" type="primary">dnaA</name>
    <name evidence="14" type="ORF">HNQ37_000211</name>
</gene>
<feature type="binding site" evidence="8">
    <location>
        <position position="163"/>
    </location>
    <ligand>
        <name>ATP</name>
        <dbReference type="ChEBI" id="CHEBI:30616"/>
    </ligand>
</feature>
<proteinExistence type="inferred from homology"/>
<keyword evidence="3 8" id="KW-0235">DNA replication</keyword>
<comment type="similarity">
    <text evidence="1 8 11">Belongs to the DnaA family.</text>
</comment>
<evidence type="ECO:0000256" key="3">
    <source>
        <dbReference type="ARBA" id="ARBA00022705"/>
    </source>
</evidence>
<evidence type="ECO:0000256" key="5">
    <source>
        <dbReference type="ARBA" id="ARBA00022840"/>
    </source>
</evidence>
<dbReference type="RefSeq" id="WP_183538434.1">
    <property type="nucleotide sequence ID" value="NZ_DASWOY010000027.1"/>
</dbReference>
<dbReference type="HAMAP" id="MF_00377">
    <property type="entry name" value="DnaA_bact"/>
    <property type="match status" value="1"/>
</dbReference>
<dbReference type="Pfam" id="PF08299">
    <property type="entry name" value="Bac_DnaA_C"/>
    <property type="match status" value="1"/>
</dbReference>
<comment type="caution">
    <text evidence="8">Lacks conserved residue(s) required for the propagation of feature annotation.</text>
</comment>
<evidence type="ECO:0000313" key="14">
    <source>
        <dbReference type="EMBL" id="MBB5887341.1"/>
    </source>
</evidence>
<dbReference type="EMBL" id="JACHHV010000002">
    <property type="protein sequence ID" value="MBB5887341.1"/>
    <property type="molecule type" value="Genomic_DNA"/>
</dbReference>
<dbReference type="GO" id="GO:0003688">
    <property type="term" value="F:DNA replication origin binding"/>
    <property type="evidence" value="ECO:0007669"/>
    <property type="project" value="UniProtKB-UniRule"/>
</dbReference>
<dbReference type="Gene3D" id="1.10.1750.10">
    <property type="match status" value="1"/>
</dbReference>
<dbReference type="Gene3D" id="3.30.300.180">
    <property type="match status" value="1"/>
</dbReference>
<organism evidence="14 15">
    <name type="scientific">Lactovum miscens</name>
    <dbReference type="NCBI Taxonomy" id="190387"/>
    <lineage>
        <taxon>Bacteria</taxon>
        <taxon>Bacillati</taxon>
        <taxon>Bacillota</taxon>
        <taxon>Bacilli</taxon>
        <taxon>Lactobacillales</taxon>
        <taxon>Streptococcaceae</taxon>
        <taxon>Lactovum</taxon>
    </lineage>
</organism>
<dbReference type="Gene3D" id="3.40.50.300">
    <property type="entry name" value="P-loop containing nucleotide triphosphate hydrolases"/>
    <property type="match status" value="1"/>
</dbReference>
<feature type="region of interest" description="Domain IV, binds dsDNA" evidence="8">
    <location>
        <begin position="336"/>
        <end position="460"/>
    </location>
</feature>
<evidence type="ECO:0000256" key="11">
    <source>
        <dbReference type="RuleBase" id="RU004227"/>
    </source>
</evidence>
<dbReference type="Pfam" id="PF00308">
    <property type="entry name" value="Bac_DnaA"/>
    <property type="match status" value="1"/>
</dbReference>
<evidence type="ECO:0000256" key="8">
    <source>
        <dbReference type="HAMAP-Rule" id="MF_00377"/>
    </source>
</evidence>
<evidence type="ECO:0000256" key="4">
    <source>
        <dbReference type="ARBA" id="ARBA00022741"/>
    </source>
</evidence>
<dbReference type="SUPFAM" id="SSF48295">
    <property type="entry name" value="TrpR-like"/>
    <property type="match status" value="1"/>
</dbReference>
<accession>A0A841C714</accession>
<dbReference type="InterPro" id="IPR038454">
    <property type="entry name" value="DnaA_N_sf"/>
</dbReference>
<evidence type="ECO:0000256" key="2">
    <source>
        <dbReference type="ARBA" id="ARBA00022490"/>
    </source>
</evidence>
<dbReference type="GO" id="GO:0005524">
    <property type="term" value="F:ATP binding"/>
    <property type="evidence" value="ECO:0007669"/>
    <property type="project" value="UniProtKB-UniRule"/>
</dbReference>
<dbReference type="PANTHER" id="PTHR30050">
    <property type="entry name" value="CHROMOSOMAL REPLICATION INITIATOR PROTEIN DNAA"/>
    <property type="match status" value="1"/>
</dbReference>
<feature type="domain" description="Chromosomal replication initiator DnaA C-terminal" evidence="13">
    <location>
        <begin position="368"/>
        <end position="437"/>
    </location>
</feature>
<keyword evidence="4 8" id="KW-0547">Nucleotide-binding</keyword>
<dbReference type="InterPro" id="IPR018312">
    <property type="entry name" value="Chromosome_initiator_DnaA_CS"/>
</dbReference>
<evidence type="ECO:0000256" key="10">
    <source>
        <dbReference type="RuleBase" id="RU000577"/>
    </source>
</evidence>
<dbReference type="InterPro" id="IPR010921">
    <property type="entry name" value="Trp_repressor/repl_initiator"/>
</dbReference>
<feature type="region of interest" description="Domain I, interacts with DnaA modulators" evidence="8">
    <location>
        <begin position="1"/>
        <end position="104"/>
    </location>
</feature>
<dbReference type="NCBIfam" id="TIGR00362">
    <property type="entry name" value="DnaA"/>
    <property type="match status" value="1"/>
</dbReference>
<evidence type="ECO:0000256" key="7">
    <source>
        <dbReference type="ARBA" id="ARBA00023125"/>
    </source>
</evidence>
<feature type="region of interest" description="Domain III, AAA+ region" evidence="8">
    <location>
        <begin position="119"/>
        <end position="335"/>
    </location>
</feature>
<dbReference type="InterPro" id="IPR013317">
    <property type="entry name" value="DnaA_dom"/>
</dbReference>
<comment type="function">
    <text evidence="8 10">Plays an essential role in the initiation and regulation of chromosomal replication. ATP-DnaA binds to the origin of replication (oriC) to initiate formation of the DNA replication initiation complex once per cell cycle. Binds the DnaA box (a 9 base pair repeat at the origin) and separates the double-stranded (ds)DNA. Forms a right-handed helical filament on oriC DNA; dsDNA binds to the exterior of the filament while single-stranded (ss)DNA is stabiized in the filament's interior. The ATP-DnaA-oriC complex binds and stabilizes one strand of the AT-rich DNA unwinding element (DUE), permitting loading of DNA polymerase. After initiation quickly degrades to an ADP-DnaA complex that is not apt for DNA replication. Binds acidic phospholipids.</text>
</comment>
<keyword evidence="15" id="KW-1185">Reference proteome</keyword>
<dbReference type="InterPro" id="IPR020591">
    <property type="entry name" value="Chromosome_initiator_DnaA-like"/>
</dbReference>
<comment type="caution">
    <text evidence="14">The sequence shown here is derived from an EMBL/GenBank/DDBJ whole genome shotgun (WGS) entry which is preliminary data.</text>
</comment>
<dbReference type="InterPro" id="IPR003593">
    <property type="entry name" value="AAA+_ATPase"/>
</dbReference>
<evidence type="ECO:0000256" key="6">
    <source>
        <dbReference type="ARBA" id="ARBA00023121"/>
    </source>
</evidence>
<dbReference type="GO" id="GO:0006275">
    <property type="term" value="P:regulation of DNA replication"/>
    <property type="evidence" value="ECO:0007669"/>
    <property type="project" value="UniProtKB-UniRule"/>
</dbReference>
<dbReference type="PROSITE" id="PS01008">
    <property type="entry name" value="DNAA"/>
    <property type="match status" value="1"/>
</dbReference>
<feature type="domain" description="AAA+ ATPase" evidence="12">
    <location>
        <begin position="152"/>
        <end position="283"/>
    </location>
</feature>
<dbReference type="GO" id="GO:0008289">
    <property type="term" value="F:lipid binding"/>
    <property type="evidence" value="ECO:0007669"/>
    <property type="project" value="UniProtKB-KW"/>
</dbReference>
<keyword evidence="5 8" id="KW-0067">ATP-binding</keyword>
<dbReference type="GO" id="GO:0006270">
    <property type="term" value="P:DNA replication initiation"/>
    <property type="evidence" value="ECO:0007669"/>
    <property type="project" value="UniProtKB-UniRule"/>
</dbReference>
<dbReference type="SUPFAM" id="SSF52540">
    <property type="entry name" value="P-loop containing nucleoside triphosphate hydrolases"/>
    <property type="match status" value="1"/>
</dbReference>
<feature type="binding site" evidence="8">
    <location>
        <position position="166"/>
    </location>
    <ligand>
        <name>ATP</name>
        <dbReference type="ChEBI" id="CHEBI:30616"/>
    </ligand>
</feature>
<evidence type="ECO:0000313" key="15">
    <source>
        <dbReference type="Proteomes" id="UP000562464"/>
    </source>
</evidence>
<dbReference type="InterPro" id="IPR027417">
    <property type="entry name" value="P-loop_NTPase"/>
</dbReference>
<evidence type="ECO:0000256" key="9">
    <source>
        <dbReference type="NCBIfam" id="TIGR00362"/>
    </source>
</evidence>
<evidence type="ECO:0000259" key="12">
    <source>
        <dbReference type="SMART" id="SM00382"/>
    </source>
</evidence>
<dbReference type="CDD" id="cd00009">
    <property type="entry name" value="AAA"/>
    <property type="match status" value="1"/>
</dbReference>
<comment type="subcellular location">
    <subcellularLocation>
        <location evidence="8">Cytoplasm</location>
    </subcellularLocation>
</comment>
<name>A0A841C714_9LACT</name>
<dbReference type="FunFam" id="3.40.50.300:FF:000668">
    <property type="entry name" value="Chromosomal replication initiator protein DnaA"/>
    <property type="match status" value="1"/>
</dbReference>
<dbReference type="InterPro" id="IPR013159">
    <property type="entry name" value="DnaA_C"/>
</dbReference>
<dbReference type="SMART" id="SM00382">
    <property type="entry name" value="AAA"/>
    <property type="match status" value="1"/>
</dbReference>
<feature type="binding site" evidence="8">
    <location>
        <position position="167"/>
    </location>
    <ligand>
        <name>ATP</name>
        <dbReference type="ChEBI" id="CHEBI:30616"/>
    </ligand>
</feature>
<keyword evidence="6 8" id="KW-0446">Lipid-binding</keyword>
<dbReference type="AlphaFoldDB" id="A0A841C714"/>
<protein>
    <recommendedName>
        <fullName evidence="8 9">Chromosomal replication initiator protein DnaA</fullName>
    </recommendedName>
</protein>
<sequence length="460" mass="52460">MPLKESDKRFWNRVNELARQNLPKATYDYFIAPAKLISVSGNKAKILINSDMHKDFLKRQTDLFNTASLEVYGDVLTIKILSDADMSDADRKEMNRSIETRTETPDNFSETILEPVRTNLQKKYSFDNFVAGDQNRMTLAAALTITDSPGDLYNPLFIFGNSGLGKTHLLHAIGNEFLKKHPRSRLIYVSSEAFVTDYVNASRKKQMDSFVEKYRNLDLLLLDDVQFFSDKEGTKNEFFQTFNALHEKGAQIVLTSDRPPSELNNLEERLVSRFSWGLTTNITIPDFETRMAILMNKAEKTGLNFPDETISYIASQINSNVRELEGALNQVEFLAKMEKNSTVEISTAEKAIENLRSSNSHSRKNNLNITKIKDEVSKYFHLPVADLSGPKRIKEIAYARQVAMFLIRDLLATSLPAIGQEFGKRDHTTVMYAVRVITDKLKNDNETQRDVDNLKRKLEG</sequence>
<dbReference type="Proteomes" id="UP000562464">
    <property type="component" value="Unassembled WGS sequence"/>
</dbReference>
<reference evidence="14 15" key="1">
    <citation type="submission" date="2020-08" db="EMBL/GenBank/DDBJ databases">
        <title>Genomic Encyclopedia of Type Strains, Phase IV (KMG-IV): sequencing the most valuable type-strain genomes for metagenomic binning, comparative biology and taxonomic classification.</title>
        <authorList>
            <person name="Goeker M."/>
        </authorList>
    </citation>
    <scope>NUCLEOTIDE SEQUENCE [LARGE SCALE GENOMIC DNA]</scope>
    <source>
        <strain evidence="14 15">DSM 14925</strain>
    </source>
</reference>
<feature type="binding site" evidence="8">
    <location>
        <position position="165"/>
    </location>
    <ligand>
        <name>ATP</name>
        <dbReference type="ChEBI" id="CHEBI:30616"/>
    </ligand>
</feature>
<dbReference type="CDD" id="cd06571">
    <property type="entry name" value="Bac_DnaA_C"/>
    <property type="match status" value="1"/>
</dbReference>
<dbReference type="PANTHER" id="PTHR30050:SF2">
    <property type="entry name" value="CHROMOSOMAL REPLICATION INITIATOR PROTEIN DNAA"/>
    <property type="match status" value="1"/>
</dbReference>
<comment type="subunit">
    <text evidence="8">Oligomerizes as a right-handed, spiral filament on DNA at oriC.</text>
</comment>